<keyword evidence="2" id="KW-1185">Reference proteome</keyword>
<dbReference type="RefSeq" id="WP_089297517.1">
    <property type="nucleotide sequence ID" value="NZ_BOMU01000084.1"/>
</dbReference>
<reference evidence="1 2" key="1">
    <citation type="submission" date="2017-06" db="EMBL/GenBank/DDBJ databases">
        <authorList>
            <person name="Kim H.J."/>
            <person name="Triplett B.A."/>
        </authorList>
    </citation>
    <scope>NUCLEOTIDE SEQUENCE [LARGE SCALE GENOMIC DNA]</scope>
    <source>
        <strain evidence="1 2">DSM 43151</strain>
    </source>
</reference>
<dbReference type="AlphaFoldDB" id="A0A239FZM4"/>
<name>A0A239FZM4_9ACTN</name>
<dbReference type="EMBL" id="FZNR01000019">
    <property type="protein sequence ID" value="SNS62329.1"/>
    <property type="molecule type" value="Genomic_DNA"/>
</dbReference>
<organism evidence="1 2">
    <name type="scientific">Actinoplanes regularis</name>
    <dbReference type="NCBI Taxonomy" id="52697"/>
    <lineage>
        <taxon>Bacteria</taxon>
        <taxon>Bacillati</taxon>
        <taxon>Actinomycetota</taxon>
        <taxon>Actinomycetes</taxon>
        <taxon>Micromonosporales</taxon>
        <taxon>Micromonosporaceae</taxon>
        <taxon>Actinoplanes</taxon>
    </lineage>
</organism>
<gene>
    <name evidence="1" type="ORF">SAMN06264365_119126</name>
</gene>
<accession>A0A239FZM4</accession>
<proteinExistence type="predicted"/>
<dbReference type="Proteomes" id="UP000198415">
    <property type="component" value="Unassembled WGS sequence"/>
</dbReference>
<evidence type="ECO:0008006" key="3">
    <source>
        <dbReference type="Google" id="ProtNLM"/>
    </source>
</evidence>
<evidence type="ECO:0000313" key="2">
    <source>
        <dbReference type="Proteomes" id="UP000198415"/>
    </source>
</evidence>
<sequence length="396" mass="42754">MPIPLRWRLLDAETGATAVECTDIDGLFVDRKFPVEPAYERYTLLSCAPAGPLLAAIDGTGPAWFGNFLINGAHLGGRPVSEACGPDCYECYSTGEELLDVRVVGQRPAADGSGLLDVDLEGHRRVQDNNRGGTVAPAVSGYRLAVWPAVNGSELETTPVGECRGIAGLFHERPEIWPSGPPVTLLGCTPGLTGSVQAELAHVRVDGTAHKMGWGSRVHGRVVAVGPSAVGDDLVDITLDARIPEPLAANDRPLWDMWRAGGPTGPNLWAKLDRSDRYLWVRAAAAHRRYAPDKPAGRVYHLDGRHVTDFDAFFCAIGEAINGPGGWFGGDLFWLHENAATGDGGATPGFRMIWHESEVARTHLVPGFDRKSWLPAVTFDDLVRYLGEDGVQLELR</sequence>
<protein>
    <recommendedName>
        <fullName evidence="3">Barstar (Barnase inhibitor)</fullName>
    </recommendedName>
</protein>
<dbReference type="OrthoDB" id="8859549at2"/>
<evidence type="ECO:0000313" key="1">
    <source>
        <dbReference type="EMBL" id="SNS62329.1"/>
    </source>
</evidence>